<dbReference type="AlphaFoldDB" id="F8AA64"/>
<dbReference type="HOGENOM" id="CLU_017985_0_3_0"/>
<gene>
    <name evidence="8" type="ordered locus">Thein_1493</name>
</gene>
<dbReference type="RefSeq" id="WP_013908097.1">
    <property type="nucleotide sequence ID" value="NC_015681.1"/>
</dbReference>
<proteinExistence type="inferred from homology"/>
<dbReference type="InterPro" id="IPR021886">
    <property type="entry name" value="MgsA_C"/>
</dbReference>
<evidence type="ECO:0000313" key="8">
    <source>
        <dbReference type="EMBL" id="AEH45355.1"/>
    </source>
</evidence>
<dbReference type="STRING" id="667014.Thein_1493"/>
<dbReference type="CDD" id="cd18139">
    <property type="entry name" value="HLD_clamp_RarA"/>
    <property type="match status" value="1"/>
</dbReference>
<dbReference type="Gene3D" id="1.10.3710.10">
    <property type="entry name" value="DNA polymerase III clamp loader subunits, C-terminal domain"/>
    <property type="match status" value="1"/>
</dbReference>
<dbReference type="Proteomes" id="UP000006793">
    <property type="component" value="Chromosome"/>
</dbReference>
<dbReference type="GO" id="GO:0006261">
    <property type="term" value="P:DNA-templated DNA replication"/>
    <property type="evidence" value="ECO:0007669"/>
    <property type="project" value="TreeGrafter"/>
</dbReference>
<dbReference type="GO" id="GO:0006310">
    <property type="term" value="P:DNA recombination"/>
    <property type="evidence" value="ECO:0007669"/>
    <property type="project" value="InterPro"/>
</dbReference>
<dbReference type="PANTHER" id="PTHR13779:SF7">
    <property type="entry name" value="ATPASE WRNIP1"/>
    <property type="match status" value="1"/>
</dbReference>
<evidence type="ECO:0000313" key="9">
    <source>
        <dbReference type="Proteomes" id="UP000006793"/>
    </source>
</evidence>
<dbReference type="EMBL" id="CP002683">
    <property type="protein sequence ID" value="AEH45355.1"/>
    <property type="molecule type" value="Genomic_DNA"/>
</dbReference>
<dbReference type="InParanoid" id="F8AA64"/>
<accession>F8AA64</accession>
<dbReference type="eggNOG" id="COG2256">
    <property type="taxonomic scope" value="Bacteria"/>
</dbReference>
<dbReference type="InterPro" id="IPR032423">
    <property type="entry name" value="AAA_assoc_2"/>
</dbReference>
<keyword evidence="4" id="KW-0235">DNA replication</keyword>
<evidence type="ECO:0000256" key="6">
    <source>
        <dbReference type="ARBA" id="ARBA00022840"/>
    </source>
</evidence>
<dbReference type="CDD" id="cd00009">
    <property type="entry name" value="AAA"/>
    <property type="match status" value="1"/>
</dbReference>
<dbReference type="OrthoDB" id="9778364at2"/>
<dbReference type="FunFam" id="3.40.50.300:FF:000137">
    <property type="entry name" value="Replication-associated recombination protein A"/>
    <property type="match status" value="1"/>
</dbReference>
<organism evidence="8 9">
    <name type="scientific">Thermodesulfatator indicus (strain DSM 15286 / JCM 11887 / CIR29812)</name>
    <dbReference type="NCBI Taxonomy" id="667014"/>
    <lineage>
        <taxon>Bacteria</taxon>
        <taxon>Pseudomonadati</taxon>
        <taxon>Thermodesulfobacteriota</taxon>
        <taxon>Thermodesulfobacteria</taxon>
        <taxon>Thermodesulfobacteriales</taxon>
        <taxon>Thermodesulfatatoraceae</taxon>
        <taxon>Thermodesulfatator</taxon>
    </lineage>
</organism>
<reference evidence="9" key="1">
    <citation type="submission" date="2011-04" db="EMBL/GenBank/DDBJ databases">
        <title>The complete genome of Thermodesulfatator indicus DSM 15286.</title>
        <authorList>
            <person name="Lucas S."/>
            <person name="Copeland A."/>
            <person name="Lapidus A."/>
            <person name="Bruce D."/>
            <person name="Goodwin L."/>
            <person name="Pitluck S."/>
            <person name="Peters L."/>
            <person name="Kyrpides N."/>
            <person name="Mavromatis K."/>
            <person name="Pagani I."/>
            <person name="Ivanova N."/>
            <person name="Saunders L."/>
            <person name="Detter J.C."/>
            <person name="Tapia R."/>
            <person name="Han C."/>
            <person name="Land M."/>
            <person name="Hauser L."/>
            <person name="Markowitz V."/>
            <person name="Cheng J.-F."/>
            <person name="Hugenholtz P."/>
            <person name="Woyke T."/>
            <person name="Wu D."/>
            <person name="Spring S."/>
            <person name="Schroeder M."/>
            <person name="Brambilla E."/>
            <person name="Klenk H.-P."/>
            <person name="Eisen J.A."/>
        </authorList>
    </citation>
    <scope>NUCLEOTIDE SEQUENCE [LARGE SCALE GENOMIC DNA]</scope>
    <source>
        <strain evidence="9">DSM 15286 / JCM 11887 / CIR29812</strain>
    </source>
</reference>
<dbReference type="GO" id="GO:0003677">
    <property type="term" value="F:DNA binding"/>
    <property type="evidence" value="ECO:0007669"/>
    <property type="project" value="InterPro"/>
</dbReference>
<protein>
    <recommendedName>
        <fullName evidence="3">Replication-associated recombination protein A</fullName>
    </recommendedName>
</protein>
<dbReference type="Pfam" id="PF12002">
    <property type="entry name" value="MgsA_C"/>
    <property type="match status" value="1"/>
</dbReference>
<evidence type="ECO:0000256" key="1">
    <source>
        <dbReference type="ARBA" id="ARBA00002393"/>
    </source>
</evidence>
<keyword evidence="5" id="KW-0547">Nucleotide-binding</keyword>
<dbReference type="FunFam" id="1.10.8.60:FF:000029">
    <property type="entry name" value="Replication-associated recombination protein A"/>
    <property type="match status" value="1"/>
</dbReference>
<dbReference type="SUPFAM" id="SSF52540">
    <property type="entry name" value="P-loop containing nucleoside triphosphate hydrolases"/>
    <property type="match status" value="1"/>
</dbReference>
<feature type="domain" description="AAA+ ATPase" evidence="7">
    <location>
        <begin position="44"/>
        <end position="160"/>
    </location>
</feature>
<dbReference type="Gene3D" id="1.10.8.60">
    <property type="match status" value="1"/>
</dbReference>
<dbReference type="InterPro" id="IPR003593">
    <property type="entry name" value="AAA+_ATPase"/>
</dbReference>
<dbReference type="SUPFAM" id="SSF48019">
    <property type="entry name" value="post-AAA+ oligomerization domain-like"/>
    <property type="match status" value="1"/>
</dbReference>
<dbReference type="PaxDb" id="667014-Thein_1493"/>
<dbReference type="Gene3D" id="3.40.50.300">
    <property type="entry name" value="P-loop containing nucleotide triphosphate hydrolases"/>
    <property type="match status" value="1"/>
</dbReference>
<dbReference type="SMART" id="SM00382">
    <property type="entry name" value="AAA"/>
    <property type="match status" value="1"/>
</dbReference>
<reference evidence="8 9" key="2">
    <citation type="journal article" date="2012" name="Stand. Genomic Sci.">
        <title>Complete genome sequence of the thermophilic sulfate-reducing ocean bacterium Thermodesulfatator indicus type strain (CIR29812(T)).</title>
        <authorList>
            <person name="Anderson I."/>
            <person name="Saunders E."/>
            <person name="Lapidus A."/>
            <person name="Nolan M."/>
            <person name="Lucas S."/>
            <person name="Tice H."/>
            <person name="Del Rio T.G."/>
            <person name="Cheng J.F."/>
            <person name="Han C."/>
            <person name="Tapia R."/>
            <person name="Goodwin L.A."/>
            <person name="Pitluck S."/>
            <person name="Liolios K."/>
            <person name="Mavromatis K."/>
            <person name="Pagani I."/>
            <person name="Ivanova N."/>
            <person name="Mikhailova N."/>
            <person name="Pati A."/>
            <person name="Chen A."/>
            <person name="Palaniappan K."/>
            <person name="Land M."/>
            <person name="Hauser L."/>
            <person name="Jeffries C.D."/>
            <person name="Chang Y.J."/>
            <person name="Brambilla E.M."/>
            <person name="Rohde M."/>
            <person name="Spring S."/>
            <person name="Goker M."/>
            <person name="Detter J.C."/>
            <person name="Woyke T."/>
            <person name="Bristow J."/>
            <person name="Eisen J.A."/>
            <person name="Markowitz V."/>
            <person name="Hugenholtz P."/>
            <person name="Kyrpides N.C."/>
            <person name="Klenk H.P."/>
        </authorList>
    </citation>
    <scope>NUCLEOTIDE SEQUENCE [LARGE SCALE GENOMIC DNA]</scope>
    <source>
        <strain evidence="9">DSM 15286 / JCM 11887 / CIR29812</strain>
    </source>
</reference>
<dbReference type="InterPro" id="IPR008824">
    <property type="entry name" value="RuvB-like_N"/>
</dbReference>
<keyword evidence="6" id="KW-0067">ATP-binding</keyword>
<dbReference type="Pfam" id="PF16193">
    <property type="entry name" value="AAA_assoc_2"/>
    <property type="match status" value="1"/>
</dbReference>
<comment type="similarity">
    <text evidence="2">Belongs to the AAA ATPase family. RarA/MGS1/WRNIP1 subfamily.</text>
</comment>
<dbReference type="Pfam" id="PF05496">
    <property type="entry name" value="RuvB_N"/>
    <property type="match status" value="1"/>
</dbReference>
<dbReference type="InterPro" id="IPR027417">
    <property type="entry name" value="P-loop_NTPase"/>
</dbReference>
<dbReference type="GO" id="GO:0009378">
    <property type="term" value="F:four-way junction helicase activity"/>
    <property type="evidence" value="ECO:0007669"/>
    <property type="project" value="InterPro"/>
</dbReference>
<dbReference type="GO" id="GO:0005524">
    <property type="term" value="F:ATP binding"/>
    <property type="evidence" value="ECO:0007669"/>
    <property type="project" value="UniProtKB-KW"/>
</dbReference>
<dbReference type="KEGG" id="tid:Thein_1493"/>
<evidence type="ECO:0000259" key="7">
    <source>
        <dbReference type="SMART" id="SM00382"/>
    </source>
</evidence>
<dbReference type="GO" id="GO:0017116">
    <property type="term" value="F:single-stranded DNA helicase activity"/>
    <property type="evidence" value="ECO:0007669"/>
    <property type="project" value="TreeGrafter"/>
</dbReference>
<evidence type="ECO:0000256" key="4">
    <source>
        <dbReference type="ARBA" id="ARBA00022705"/>
    </source>
</evidence>
<dbReference type="PANTHER" id="PTHR13779">
    <property type="entry name" value="WERNER HELICASE-INTERACTING PROTEIN 1 FAMILY MEMBER"/>
    <property type="match status" value="1"/>
</dbReference>
<dbReference type="Gene3D" id="1.20.272.10">
    <property type="match status" value="1"/>
</dbReference>
<comment type="function">
    <text evidence="1">DNA-dependent ATPase that plays important roles in cellular responses to stalled DNA replication processes.</text>
</comment>
<dbReference type="InterPro" id="IPR008921">
    <property type="entry name" value="DNA_pol3_clamp-load_cplx_C"/>
</dbReference>
<dbReference type="InterPro" id="IPR051314">
    <property type="entry name" value="AAA_ATPase_RarA/MGS1/WRNIP1"/>
</dbReference>
<dbReference type="GO" id="GO:0000731">
    <property type="term" value="P:DNA synthesis involved in DNA repair"/>
    <property type="evidence" value="ECO:0007669"/>
    <property type="project" value="TreeGrafter"/>
</dbReference>
<evidence type="ECO:0000256" key="5">
    <source>
        <dbReference type="ARBA" id="ARBA00022741"/>
    </source>
</evidence>
<evidence type="ECO:0000256" key="2">
    <source>
        <dbReference type="ARBA" id="ARBA00008959"/>
    </source>
</evidence>
<keyword evidence="9" id="KW-1185">Reference proteome</keyword>
<name>F8AA64_THEID</name>
<dbReference type="FunCoup" id="F8AA64">
    <property type="interactions" value="229"/>
</dbReference>
<dbReference type="GO" id="GO:0008047">
    <property type="term" value="F:enzyme activator activity"/>
    <property type="evidence" value="ECO:0007669"/>
    <property type="project" value="TreeGrafter"/>
</dbReference>
<sequence>MKSLFEPQRPLAERLRPQKISDFVGQKHILGPNKFLTLCLAKKKVPSLILWGPPGCGKTTLARLIAKETKTEFVPISAVDAGIKELRKAIDLADKGCSLGRQTLLFIDEIHRFNKAQQDFLLPYVEEGKIILIGATTENPSFRVIAPLLSRVRVFVLKALSKKELLLILKRALKDPRGLGNKNILVEEEVLEYLAEFAQGDARLALNFLEDLVMNLDEGQPKLTLDIVKELELKKPLLYDQSGEEHYNLLSAFHKSLRGSDPDAAIYWMVRMIEAGEDPLVIVRRLVAAAAEDVGLADPKALQMALAAKDVVEFLGLPEGELALAQAVIYVALAPKSNSAYQALNRAREDVQKYGALPVPLHLRNPETKFMRNIGYGKDYKYPHNFQEGFVPQDYLPEELKDRRYYFPTERGQEKELKERLGMLKTKKGKN</sequence>
<dbReference type="FunFam" id="1.20.272.10:FF:000001">
    <property type="entry name" value="Putative AAA family ATPase"/>
    <property type="match status" value="1"/>
</dbReference>
<evidence type="ECO:0000256" key="3">
    <source>
        <dbReference type="ARBA" id="ARBA00020776"/>
    </source>
</evidence>